<reference evidence="2 3" key="1">
    <citation type="submission" date="2019-05" db="EMBL/GenBank/DDBJ databases">
        <title>Another draft genome of Portunus trituberculatus and its Hox gene families provides insights of decapod evolution.</title>
        <authorList>
            <person name="Jeong J.-H."/>
            <person name="Song I."/>
            <person name="Kim S."/>
            <person name="Choi T."/>
            <person name="Kim D."/>
            <person name="Ryu S."/>
            <person name="Kim W."/>
        </authorList>
    </citation>
    <scope>NUCLEOTIDE SEQUENCE [LARGE SCALE GENOMIC DNA]</scope>
    <source>
        <tissue evidence="2">Muscle</tissue>
    </source>
</reference>
<evidence type="ECO:0000313" key="2">
    <source>
        <dbReference type="EMBL" id="MPC64140.1"/>
    </source>
</evidence>
<keyword evidence="3" id="KW-1185">Reference proteome</keyword>
<comment type="caution">
    <text evidence="2">The sequence shown here is derived from an EMBL/GenBank/DDBJ whole genome shotgun (WGS) entry which is preliminary data.</text>
</comment>
<feature type="compositionally biased region" description="Basic and acidic residues" evidence="1">
    <location>
        <begin position="147"/>
        <end position="158"/>
    </location>
</feature>
<feature type="region of interest" description="Disordered" evidence="1">
    <location>
        <begin position="98"/>
        <end position="198"/>
    </location>
</feature>
<dbReference type="Proteomes" id="UP000324222">
    <property type="component" value="Unassembled WGS sequence"/>
</dbReference>
<sequence>MSQFASFLELSGTAQPECLKDVVKEVVEETVVRELPNFVLVSAPPPLSTAVTSGAPPSPDVPPLIYMSQVGVAGEGRLAAGVTLHSSPSLVNLDRLAGSMPQVNSGSGHKQQGKEPKDLKGRNKHSRLQDPAHSEHVAQHGSVTSYDEPRPLDSHDSWLGDEVSSPQSLRNSWQGSDGRSQDSSAGEDEQQPERDSSDFLTLANFVYDQFPESKGVREDFCERSPGPGQEDFLQQKGRDSFTPFRWSRPLLNLAQFVDRCVSDRLHAGSSATLPHTRRGKRKAYVVSDDDQKRKGSVVNPSLAPFLPQNFSDIRPPCSGSDLLHLEEAVRGIREIQNFQFWVFGAFSRLAVSSMQQAMQSASRETTMVLSNILTFRRQAVLKTLPSSFSVSNKRSLLQSSSLRKRR</sequence>
<dbReference type="EMBL" id="VSRR010021690">
    <property type="protein sequence ID" value="MPC64140.1"/>
    <property type="molecule type" value="Genomic_DNA"/>
</dbReference>
<feature type="compositionally biased region" description="Polar residues" evidence="1">
    <location>
        <begin position="101"/>
        <end position="110"/>
    </location>
</feature>
<evidence type="ECO:0000256" key="1">
    <source>
        <dbReference type="SAM" id="MobiDB-lite"/>
    </source>
</evidence>
<accession>A0A5B7GVX6</accession>
<feature type="region of interest" description="Disordered" evidence="1">
    <location>
        <begin position="270"/>
        <end position="295"/>
    </location>
</feature>
<feature type="compositionally biased region" description="Basic and acidic residues" evidence="1">
    <location>
        <begin position="112"/>
        <end position="138"/>
    </location>
</feature>
<gene>
    <name evidence="2" type="ORF">E2C01_058252</name>
</gene>
<name>A0A5B7GVX6_PORTR</name>
<protein>
    <submittedName>
        <fullName evidence="2">Uncharacterized protein</fullName>
    </submittedName>
</protein>
<feature type="compositionally biased region" description="Polar residues" evidence="1">
    <location>
        <begin position="164"/>
        <end position="184"/>
    </location>
</feature>
<proteinExistence type="predicted"/>
<organism evidence="2 3">
    <name type="scientific">Portunus trituberculatus</name>
    <name type="common">Swimming crab</name>
    <name type="synonym">Neptunus trituberculatus</name>
    <dbReference type="NCBI Taxonomy" id="210409"/>
    <lineage>
        <taxon>Eukaryota</taxon>
        <taxon>Metazoa</taxon>
        <taxon>Ecdysozoa</taxon>
        <taxon>Arthropoda</taxon>
        <taxon>Crustacea</taxon>
        <taxon>Multicrustacea</taxon>
        <taxon>Malacostraca</taxon>
        <taxon>Eumalacostraca</taxon>
        <taxon>Eucarida</taxon>
        <taxon>Decapoda</taxon>
        <taxon>Pleocyemata</taxon>
        <taxon>Brachyura</taxon>
        <taxon>Eubrachyura</taxon>
        <taxon>Portunoidea</taxon>
        <taxon>Portunidae</taxon>
        <taxon>Portuninae</taxon>
        <taxon>Portunus</taxon>
    </lineage>
</organism>
<dbReference type="AlphaFoldDB" id="A0A5B7GVX6"/>
<evidence type="ECO:0000313" key="3">
    <source>
        <dbReference type="Proteomes" id="UP000324222"/>
    </source>
</evidence>